<protein>
    <submittedName>
        <fullName evidence="7">NfeD family protein</fullName>
    </submittedName>
</protein>
<keyword evidence="2 5" id="KW-0812">Transmembrane</keyword>
<proteinExistence type="predicted"/>
<reference evidence="7 8" key="1">
    <citation type="submission" date="2019-07" db="EMBL/GenBank/DDBJ databases">
        <title>Sphingomonas alkalisoli sp. nov., isolated from rhizosphere soil of Suaedae salsa.</title>
        <authorList>
            <person name="Zhang H."/>
            <person name="Xu L."/>
            <person name="Zhang J.-X."/>
            <person name="Sun J.-Q."/>
        </authorList>
    </citation>
    <scope>NUCLEOTIDE SEQUENCE [LARGE SCALE GENOMIC DNA]</scope>
    <source>
        <strain evidence="7 8">XS-10</strain>
    </source>
</reference>
<evidence type="ECO:0000256" key="2">
    <source>
        <dbReference type="ARBA" id="ARBA00022692"/>
    </source>
</evidence>
<evidence type="ECO:0000256" key="4">
    <source>
        <dbReference type="ARBA" id="ARBA00023136"/>
    </source>
</evidence>
<organism evidence="7 8">
    <name type="scientific">Sphingomonas suaedae</name>
    <dbReference type="NCBI Taxonomy" id="2599297"/>
    <lineage>
        <taxon>Bacteria</taxon>
        <taxon>Pseudomonadati</taxon>
        <taxon>Pseudomonadota</taxon>
        <taxon>Alphaproteobacteria</taxon>
        <taxon>Sphingomonadales</taxon>
        <taxon>Sphingomonadaceae</taxon>
        <taxon>Sphingomonas</taxon>
    </lineage>
</organism>
<dbReference type="InterPro" id="IPR052165">
    <property type="entry name" value="Membrane_assoc_protease"/>
</dbReference>
<evidence type="ECO:0000313" key="8">
    <source>
        <dbReference type="Proteomes" id="UP000318055"/>
    </source>
</evidence>
<dbReference type="PANTHER" id="PTHR33507:SF3">
    <property type="entry name" value="INNER MEMBRANE PROTEIN YBBJ"/>
    <property type="match status" value="1"/>
</dbReference>
<dbReference type="InterPro" id="IPR002810">
    <property type="entry name" value="NfeD-like_C"/>
</dbReference>
<dbReference type="RefSeq" id="WP_145845379.1">
    <property type="nucleotide sequence ID" value="NZ_CP042239.1"/>
</dbReference>
<keyword evidence="4 5" id="KW-0472">Membrane</keyword>
<evidence type="ECO:0000256" key="5">
    <source>
        <dbReference type="SAM" id="Phobius"/>
    </source>
</evidence>
<comment type="subcellular location">
    <subcellularLocation>
        <location evidence="1">Membrane</location>
        <topology evidence="1">Multi-pass membrane protein</topology>
    </subcellularLocation>
</comment>
<feature type="domain" description="NfeD-like C-terminal" evidence="6">
    <location>
        <begin position="92"/>
        <end position="144"/>
    </location>
</feature>
<evidence type="ECO:0000256" key="3">
    <source>
        <dbReference type="ARBA" id="ARBA00022989"/>
    </source>
</evidence>
<dbReference type="OrthoDB" id="9810336at2"/>
<dbReference type="InterPro" id="IPR012340">
    <property type="entry name" value="NA-bd_OB-fold"/>
</dbReference>
<evidence type="ECO:0000256" key="1">
    <source>
        <dbReference type="ARBA" id="ARBA00004141"/>
    </source>
</evidence>
<gene>
    <name evidence="7" type="ORF">FPZ54_04700</name>
</gene>
<evidence type="ECO:0000259" key="6">
    <source>
        <dbReference type="Pfam" id="PF01957"/>
    </source>
</evidence>
<keyword evidence="8" id="KW-1185">Reference proteome</keyword>
<dbReference type="PANTHER" id="PTHR33507">
    <property type="entry name" value="INNER MEMBRANE PROTEIN YBBJ"/>
    <property type="match status" value="1"/>
</dbReference>
<dbReference type="Gene3D" id="2.40.50.140">
    <property type="entry name" value="Nucleic acid-binding proteins"/>
    <property type="match status" value="1"/>
</dbReference>
<dbReference type="Pfam" id="PF01957">
    <property type="entry name" value="NfeD"/>
    <property type="match status" value="1"/>
</dbReference>
<name>A0A518RDD3_9SPHN</name>
<dbReference type="GO" id="GO:0005886">
    <property type="term" value="C:plasma membrane"/>
    <property type="evidence" value="ECO:0007669"/>
    <property type="project" value="TreeGrafter"/>
</dbReference>
<sequence length="156" mass="16204">MDWLSEQAGFVWLIVAALFAICELLIPGVYLTFLALGAAATGVLALIFPELGAIGQFISFAAWSTVAVLIGKRWYGANPVPSSDPDLNNRAARMIGQSVTVVDAISGGTGRVRVGDGEWPAEGPDLAPGEKARIVAVRGGVVVVDAIRTIAETPSA</sequence>
<dbReference type="Proteomes" id="UP000318055">
    <property type="component" value="Chromosome"/>
</dbReference>
<feature type="transmembrane region" description="Helical" evidence="5">
    <location>
        <begin position="6"/>
        <end position="22"/>
    </location>
</feature>
<dbReference type="AlphaFoldDB" id="A0A518RDD3"/>
<evidence type="ECO:0000313" key="7">
    <source>
        <dbReference type="EMBL" id="QDX25391.1"/>
    </source>
</evidence>
<dbReference type="EMBL" id="CP042239">
    <property type="protein sequence ID" value="QDX25391.1"/>
    <property type="molecule type" value="Genomic_DNA"/>
</dbReference>
<accession>A0A518RDD3</accession>
<keyword evidence="3 5" id="KW-1133">Transmembrane helix</keyword>
<dbReference type="KEGG" id="ssua:FPZ54_04700"/>